<protein>
    <submittedName>
        <fullName evidence="2">Uncharacterized protein</fullName>
    </submittedName>
</protein>
<evidence type="ECO:0000313" key="3">
    <source>
        <dbReference type="Proteomes" id="UP000077856"/>
    </source>
</evidence>
<evidence type="ECO:0000256" key="1">
    <source>
        <dbReference type="SAM" id="Phobius"/>
    </source>
</evidence>
<keyword evidence="1" id="KW-0472">Membrane</keyword>
<evidence type="ECO:0000313" key="2">
    <source>
        <dbReference type="EMBL" id="AND42270.1"/>
    </source>
</evidence>
<name>A0A160MGA9_9BACI</name>
<reference evidence="2 3" key="1">
    <citation type="submission" date="2016-04" db="EMBL/GenBank/DDBJ databases">
        <title>Complete genome sequence of Bacillus oceanisediminis strain 2691.</title>
        <authorList>
            <person name="Jeong H."/>
            <person name="Kim H.J."/>
            <person name="Lee D.-W."/>
        </authorList>
    </citation>
    <scope>NUCLEOTIDE SEQUENCE [LARGE SCALE GENOMIC DNA]</scope>
    <source>
        <strain evidence="2 3">2691</strain>
    </source>
</reference>
<accession>A0A160MGA9</accession>
<dbReference type="KEGG" id="bon:A361_25005"/>
<feature type="transmembrane region" description="Helical" evidence="1">
    <location>
        <begin position="129"/>
        <end position="146"/>
    </location>
</feature>
<dbReference type="AlphaFoldDB" id="A0A160MGA9"/>
<proteinExistence type="predicted"/>
<keyword evidence="1" id="KW-1133">Transmembrane helix</keyword>
<dbReference type="Proteomes" id="UP000077856">
    <property type="component" value="Chromosome"/>
</dbReference>
<feature type="transmembrane region" description="Helical" evidence="1">
    <location>
        <begin position="31"/>
        <end position="49"/>
    </location>
</feature>
<feature type="transmembrane region" description="Helical" evidence="1">
    <location>
        <begin position="61"/>
        <end position="83"/>
    </location>
</feature>
<sequence length="172" mass="19628">MFKGNSFAIVFAVVILLFIIFSSTQSLIVRILFILLSILFLIPAVRKILFTNYIVLRKLKVSLFTSLTFTFGLFLIESLSAFNETAMNDFIITDLMFIIYFSLFFILIYGLPVSMIAEFISTRIPYNRALVSGIIHVGFGLMTFLISIPFDLMALICSVIFFALDEISRRKL</sequence>
<dbReference type="EMBL" id="CP015506">
    <property type="protein sequence ID" value="AND42270.1"/>
    <property type="molecule type" value="Genomic_DNA"/>
</dbReference>
<feature type="transmembrane region" description="Helical" evidence="1">
    <location>
        <begin position="95"/>
        <end position="117"/>
    </location>
</feature>
<gene>
    <name evidence="2" type="ORF">A361_25005</name>
</gene>
<keyword evidence="1" id="KW-0812">Transmembrane</keyword>
<dbReference type="RefSeq" id="WP_019380764.1">
    <property type="nucleotide sequence ID" value="NZ_CP015506.1"/>
</dbReference>
<feature type="transmembrane region" description="Helical" evidence="1">
    <location>
        <begin position="7"/>
        <end position="25"/>
    </location>
</feature>
<organism evidence="2 3">
    <name type="scientific">Cytobacillus oceanisediminis 2691</name>
    <dbReference type="NCBI Taxonomy" id="1196031"/>
    <lineage>
        <taxon>Bacteria</taxon>
        <taxon>Bacillati</taxon>
        <taxon>Bacillota</taxon>
        <taxon>Bacilli</taxon>
        <taxon>Bacillales</taxon>
        <taxon>Bacillaceae</taxon>
        <taxon>Cytobacillus</taxon>
    </lineage>
</organism>